<dbReference type="AlphaFoldDB" id="A0A0A8Z6A2"/>
<evidence type="ECO:0000313" key="1">
    <source>
        <dbReference type="EMBL" id="JAD34336.1"/>
    </source>
</evidence>
<protein>
    <submittedName>
        <fullName evidence="1">Uncharacterized protein</fullName>
    </submittedName>
</protein>
<reference evidence="1" key="2">
    <citation type="journal article" date="2015" name="Data Brief">
        <title>Shoot transcriptome of the giant reed, Arundo donax.</title>
        <authorList>
            <person name="Barrero R.A."/>
            <person name="Guerrero F.D."/>
            <person name="Moolhuijzen P."/>
            <person name="Goolsby J.A."/>
            <person name="Tidwell J."/>
            <person name="Bellgard S.E."/>
            <person name="Bellgard M.I."/>
        </authorList>
    </citation>
    <scope>NUCLEOTIDE SEQUENCE</scope>
    <source>
        <tissue evidence="1">Shoot tissue taken approximately 20 cm above the soil surface</tissue>
    </source>
</reference>
<organism evidence="1">
    <name type="scientific">Arundo donax</name>
    <name type="common">Giant reed</name>
    <name type="synonym">Donax arundinaceus</name>
    <dbReference type="NCBI Taxonomy" id="35708"/>
    <lineage>
        <taxon>Eukaryota</taxon>
        <taxon>Viridiplantae</taxon>
        <taxon>Streptophyta</taxon>
        <taxon>Embryophyta</taxon>
        <taxon>Tracheophyta</taxon>
        <taxon>Spermatophyta</taxon>
        <taxon>Magnoliopsida</taxon>
        <taxon>Liliopsida</taxon>
        <taxon>Poales</taxon>
        <taxon>Poaceae</taxon>
        <taxon>PACMAD clade</taxon>
        <taxon>Arundinoideae</taxon>
        <taxon>Arundineae</taxon>
        <taxon>Arundo</taxon>
    </lineage>
</organism>
<name>A0A0A8Z6A2_ARUDO</name>
<proteinExistence type="predicted"/>
<reference evidence="1" key="1">
    <citation type="submission" date="2014-09" db="EMBL/GenBank/DDBJ databases">
        <authorList>
            <person name="Magalhaes I.L.F."/>
            <person name="Oliveira U."/>
            <person name="Santos F.R."/>
            <person name="Vidigal T.H.D.A."/>
            <person name="Brescovit A.D."/>
            <person name="Santos A.J."/>
        </authorList>
    </citation>
    <scope>NUCLEOTIDE SEQUENCE</scope>
    <source>
        <tissue evidence="1">Shoot tissue taken approximately 20 cm above the soil surface</tissue>
    </source>
</reference>
<dbReference type="EMBL" id="GBRH01263559">
    <property type="protein sequence ID" value="JAD34336.1"/>
    <property type="molecule type" value="Transcribed_RNA"/>
</dbReference>
<accession>A0A0A8Z6A2</accession>
<dbReference type="PROSITE" id="PS51257">
    <property type="entry name" value="PROKAR_LIPOPROTEIN"/>
    <property type="match status" value="1"/>
</dbReference>
<sequence>MQALKRESDCMTDMLLILTQHALFGLYSSCSC</sequence>